<reference evidence="1 2" key="1">
    <citation type="journal article" date="2011" name="Science">
        <title>The ecoresponsive genome of Daphnia pulex.</title>
        <authorList>
            <person name="Colbourne J.K."/>
            <person name="Pfrender M.E."/>
            <person name="Gilbert D."/>
            <person name="Thomas W.K."/>
            <person name="Tucker A."/>
            <person name="Oakley T.H."/>
            <person name="Tokishita S."/>
            <person name="Aerts A."/>
            <person name="Arnold G.J."/>
            <person name="Basu M.K."/>
            <person name="Bauer D.J."/>
            <person name="Caceres C.E."/>
            <person name="Carmel L."/>
            <person name="Casola C."/>
            <person name="Choi J.H."/>
            <person name="Detter J.C."/>
            <person name="Dong Q."/>
            <person name="Dusheyko S."/>
            <person name="Eads B.D."/>
            <person name="Frohlich T."/>
            <person name="Geiler-Samerotte K.A."/>
            <person name="Gerlach D."/>
            <person name="Hatcher P."/>
            <person name="Jogdeo S."/>
            <person name="Krijgsveld J."/>
            <person name="Kriventseva E.V."/>
            <person name="Kultz D."/>
            <person name="Laforsch C."/>
            <person name="Lindquist E."/>
            <person name="Lopez J."/>
            <person name="Manak J.R."/>
            <person name="Muller J."/>
            <person name="Pangilinan J."/>
            <person name="Patwardhan R.P."/>
            <person name="Pitluck S."/>
            <person name="Pritham E.J."/>
            <person name="Rechtsteiner A."/>
            <person name="Rho M."/>
            <person name="Rogozin I.B."/>
            <person name="Sakarya O."/>
            <person name="Salamov A."/>
            <person name="Schaack S."/>
            <person name="Shapiro H."/>
            <person name="Shiga Y."/>
            <person name="Skalitzky C."/>
            <person name="Smith Z."/>
            <person name="Souvorov A."/>
            <person name="Sung W."/>
            <person name="Tang Z."/>
            <person name="Tsuchiya D."/>
            <person name="Tu H."/>
            <person name="Vos H."/>
            <person name="Wang M."/>
            <person name="Wolf Y.I."/>
            <person name="Yamagata H."/>
            <person name="Yamada T."/>
            <person name="Ye Y."/>
            <person name="Shaw J.R."/>
            <person name="Andrews J."/>
            <person name="Crease T.J."/>
            <person name="Tang H."/>
            <person name="Lucas S.M."/>
            <person name="Robertson H.M."/>
            <person name="Bork P."/>
            <person name="Koonin E.V."/>
            <person name="Zdobnov E.M."/>
            <person name="Grigoriev I.V."/>
            <person name="Lynch M."/>
            <person name="Boore J.L."/>
        </authorList>
    </citation>
    <scope>NUCLEOTIDE SEQUENCE [LARGE SCALE GENOMIC DNA]</scope>
</reference>
<name>E9G857_DAPPU</name>
<dbReference type="Proteomes" id="UP000000305">
    <property type="component" value="Unassembled WGS sequence"/>
</dbReference>
<dbReference type="KEGG" id="dpx:DAPPUDRAFT_239033"/>
<dbReference type="AlphaFoldDB" id="E9G857"/>
<evidence type="ECO:0000313" key="1">
    <source>
        <dbReference type="EMBL" id="EFX83918.1"/>
    </source>
</evidence>
<keyword evidence="2" id="KW-1185">Reference proteome</keyword>
<organism evidence="1 2">
    <name type="scientific">Daphnia pulex</name>
    <name type="common">Water flea</name>
    <dbReference type="NCBI Taxonomy" id="6669"/>
    <lineage>
        <taxon>Eukaryota</taxon>
        <taxon>Metazoa</taxon>
        <taxon>Ecdysozoa</taxon>
        <taxon>Arthropoda</taxon>
        <taxon>Crustacea</taxon>
        <taxon>Branchiopoda</taxon>
        <taxon>Diplostraca</taxon>
        <taxon>Cladocera</taxon>
        <taxon>Anomopoda</taxon>
        <taxon>Daphniidae</taxon>
        <taxon>Daphnia</taxon>
    </lineage>
</organism>
<dbReference type="EMBL" id="GL732535">
    <property type="protein sequence ID" value="EFX83918.1"/>
    <property type="molecule type" value="Genomic_DNA"/>
</dbReference>
<accession>E9G857</accession>
<dbReference type="HOGENOM" id="CLU_2924917_0_0_1"/>
<dbReference type="InParanoid" id="E9G857"/>
<protein>
    <submittedName>
        <fullName evidence="1">Uncharacterized protein</fullName>
    </submittedName>
</protein>
<evidence type="ECO:0000313" key="2">
    <source>
        <dbReference type="Proteomes" id="UP000000305"/>
    </source>
</evidence>
<gene>
    <name evidence="1" type="ORF">DAPPUDRAFT_239033</name>
</gene>
<proteinExistence type="predicted"/>
<sequence length="61" mass="6997">MKPLDPCVAVCPILNVLRRLFTFDSTSQEKELEADSKFGRRRWTPAKRAMTIGSQMKIVTK</sequence>